<dbReference type="EMBL" id="MUKV01000036">
    <property type="protein sequence ID" value="OQS33816.1"/>
    <property type="molecule type" value="Genomic_DNA"/>
</dbReference>
<protein>
    <submittedName>
        <fullName evidence="1">Uncharacterized protein</fullName>
    </submittedName>
</protein>
<evidence type="ECO:0000313" key="1">
    <source>
        <dbReference type="EMBL" id="OQS33816.1"/>
    </source>
</evidence>
<accession>A0A1W0CGE6</accession>
<comment type="caution">
    <text evidence="1">The sequence shown here is derived from an EMBL/GenBank/DDBJ whole genome shotgun (WGS) entry which is preliminary data.</text>
</comment>
<dbReference type="Proteomes" id="UP000192721">
    <property type="component" value="Unassembled WGS sequence"/>
</dbReference>
<proteinExistence type="predicted"/>
<reference evidence="1 2" key="1">
    <citation type="submission" date="2017-02" db="EMBL/GenBank/DDBJ databases">
        <title>Chromobacterium haemolyticum H5244.</title>
        <authorList>
            <person name="Gulvik C.A."/>
        </authorList>
    </citation>
    <scope>NUCLEOTIDE SEQUENCE [LARGE SCALE GENOMIC DNA]</scope>
    <source>
        <strain evidence="1 2">H5244</strain>
    </source>
</reference>
<organism evidence="1 2">
    <name type="scientific">Chromobacterium haemolyticum</name>
    <dbReference type="NCBI Taxonomy" id="394935"/>
    <lineage>
        <taxon>Bacteria</taxon>
        <taxon>Pseudomonadati</taxon>
        <taxon>Pseudomonadota</taxon>
        <taxon>Betaproteobacteria</taxon>
        <taxon>Neisseriales</taxon>
        <taxon>Chromobacteriaceae</taxon>
        <taxon>Chromobacterium</taxon>
    </lineage>
</organism>
<dbReference type="RefSeq" id="WP_081556653.1">
    <property type="nucleotide sequence ID" value="NZ_MUKV01000036.1"/>
</dbReference>
<sequence>MSNPYFPPRRRYKGASREAVETLLPFVSFIPGRTYPHYWQIEPSYDSYPQACADGREYAAHLLQWLKDNPLLVGSGLLGRIARDIDFANEQQRGVWVAFFNHLERVLALGLRRLDVFAHVDGQHDYHRAVEASFELEGKMRKA</sequence>
<gene>
    <name evidence="1" type="ORF">B0T45_19735</name>
</gene>
<dbReference type="AlphaFoldDB" id="A0A1W0CGE6"/>
<name>A0A1W0CGE6_9NEIS</name>
<evidence type="ECO:0000313" key="2">
    <source>
        <dbReference type="Proteomes" id="UP000192721"/>
    </source>
</evidence>